<dbReference type="AlphaFoldDB" id="A0ABD5R5G5"/>
<evidence type="ECO:0000313" key="2">
    <source>
        <dbReference type="Proteomes" id="UP001596118"/>
    </source>
</evidence>
<keyword evidence="2" id="KW-1185">Reference proteome</keyword>
<name>A0ABD5R5G5_9EURY</name>
<protein>
    <submittedName>
        <fullName evidence="1">Uncharacterized protein</fullName>
    </submittedName>
</protein>
<dbReference type="RefSeq" id="WP_256412813.1">
    <property type="nucleotide sequence ID" value="NZ_JANHDM010000013.1"/>
</dbReference>
<accession>A0ABD5R5G5</accession>
<sequence length="190" mass="21455">MSTRSQLRFVERVDQDGEQTDNDRVAQVYRHSDGYPESVLRDLAQLKELLDATRAERGPGYTAASFVFLDKLSTVDLYLDGDPERTIDAAQPADLLDPDNMEHLDQPMFLLGHGVENPADGIHGDEEYLYVVELPTRNPFEESSEWTVKVSGHSAFPRWDGPTEEAFERASWQFHGPLEHALEELVAEPA</sequence>
<organism evidence="1 2">
    <name type="scientific">Halorubrum rubrum</name>
    <dbReference type="NCBI Taxonomy" id="1126240"/>
    <lineage>
        <taxon>Archaea</taxon>
        <taxon>Methanobacteriati</taxon>
        <taxon>Methanobacteriota</taxon>
        <taxon>Stenosarchaea group</taxon>
        <taxon>Halobacteria</taxon>
        <taxon>Halobacteriales</taxon>
        <taxon>Haloferacaceae</taxon>
        <taxon>Halorubrum</taxon>
    </lineage>
</organism>
<evidence type="ECO:0000313" key="1">
    <source>
        <dbReference type="EMBL" id="MFC5280212.1"/>
    </source>
</evidence>
<proteinExistence type="predicted"/>
<comment type="caution">
    <text evidence="1">The sequence shown here is derived from an EMBL/GenBank/DDBJ whole genome shotgun (WGS) entry which is preliminary data.</text>
</comment>
<gene>
    <name evidence="1" type="ORF">ACFPM1_15830</name>
</gene>
<reference evidence="1 2" key="1">
    <citation type="journal article" date="2019" name="Int. J. Syst. Evol. Microbiol.">
        <title>The Global Catalogue of Microorganisms (GCM) 10K type strain sequencing project: providing services to taxonomists for standard genome sequencing and annotation.</title>
        <authorList>
            <consortium name="The Broad Institute Genomics Platform"/>
            <consortium name="The Broad Institute Genome Sequencing Center for Infectious Disease"/>
            <person name="Wu L."/>
            <person name="Ma J."/>
        </authorList>
    </citation>
    <scope>NUCLEOTIDE SEQUENCE [LARGE SCALE GENOMIC DNA]</scope>
    <source>
        <strain evidence="1 2">CGMCC 1.12124</strain>
    </source>
</reference>
<dbReference type="EMBL" id="JBHSKY010000024">
    <property type="protein sequence ID" value="MFC5280212.1"/>
    <property type="molecule type" value="Genomic_DNA"/>
</dbReference>
<dbReference type="Proteomes" id="UP001596118">
    <property type="component" value="Unassembled WGS sequence"/>
</dbReference>